<dbReference type="EMBL" id="PUEC01000001">
    <property type="protein sequence ID" value="PWB04399.1"/>
    <property type="molecule type" value="Genomic_DNA"/>
</dbReference>
<dbReference type="SUPFAM" id="SSF49464">
    <property type="entry name" value="Carboxypeptidase regulatory domain-like"/>
    <property type="match status" value="1"/>
</dbReference>
<keyword evidence="2" id="KW-1185">Reference proteome</keyword>
<dbReference type="Gene3D" id="2.60.40.1120">
    <property type="entry name" value="Carboxypeptidase-like, regulatory domain"/>
    <property type="match status" value="1"/>
</dbReference>
<dbReference type="RefSeq" id="WP_107030955.1">
    <property type="nucleotide sequence ID" value="NZ_CARXIO010000056.1"/>
</dbReference>
<dbReference type="InterPro" id="IPR008969">
    <property type="entry name" value="CarboxyPept-like_regulatory"/>
</dbReference>
<organism evidence="1 2">
    <name type="scientific">Duncaniella muris</name>
    <dbReference type="NCBI Taxonomy" id="2094150"/>
    <lineage>
        <taxon>Bacteria</taxon>
        <taxon>Pseudomonadati</taxon>
        <taxon>Bacteroidota</taxon>
        <taxon>Bacteroidia</taxon>
        <taxon>Bacteroidales</taxon>
        <taxon>Muribaculaceae</taxon>
        <taxon>Duncaniella</taxon>
    </lineage>
</organism>
<keyword evidence="1" id="KW-0378">Hydrolase</keyword>
<proteinExistence type="predicted"/>
<dbReference type="Proteomes" id="UP000244905">
    <property type="component" value="Unassembled WGS sequence"/>
</dbReference>
<sequence length="852" mass="98313">MTKLCALMRIIIFCVSVILISFSAFGRNVTVRGVVRDSLTREPIPYASVLLKGTDRGVLTDDNGRYTIVTTLPFDSVMASSLGYTTKAVGARNRGDNVQVDIDLVSTGVLLGEVIAKPRREHYSKKNNPAVAFMEKIRHTQDQNDPRRHDNYNYNKYERISLALNDYQFNDSAKRGFDKMFSFVKEYIDTSEVSGKPILNVALREKLSSVHYRKEPKGEKEFVTGLRSSGIDEMLDKQSMQTFYEDVLREVDVYDNDIVLMQTRFVSPLSRIAPDFYKFYLTDTVFVDTTRCVELTFVPRNPSTMGFTGRFYVPVGDTTMFIKRIVLRVPHDINLNFINGLVISQDYEKAPDGSRLKTKDDMILEASVVPGSGGLYGRRQTVYDSHNFDPAPDASIFKRGVAQIYAPGAEYRGQDFWEENRKAEIAQGVNGIEKMMERMRQVPLFYWTEKVVKVLVSGYVPTAKKSYFDIGPMTSLVSYNSVEGLRLRAGGMTTANLSRRWFARGYGAYGFRDHKWKYKAELEYSFRDKNYHSREFPIHSLRATQLYDLDRLGQISSVHNADNFFLSVSRLPDRQMTYHRVSKLEYILETEQHFSLEARIQQERQYSTPFMTFVNGYGENFRHYTMNSFRLQLRYAPGEKFYQLTTGRTRINFDAPEMVISHTYAPKGFMGNPFALNVTEASFFKRIWLSAFGYVDMTLKGGHVWSRTPYPGLLIPGANLSYLIIPDLFSCMNPMEFINDSYAQWDLTYWANGLILNYIPIIKRLKLREAFMFKGVWGHLSDRNKPWLNPDLYGFPEINNTQLMSDTPYMEVGVGLDNLLKVFRVDYTWRLTYRDNPGACKQGLRFTFHFSF</sequence>
<keyword evidence="1" id="KW-0121">Carboxypeptidase</keyword>
<name>A0A2V1ITW4_9BACT</name>
<gene>
    <name evidence="1" type="ORF">C5O23_00310</name>
</gene>
<dbReference type="Pfam" id="PF13715">
    <property type="entry name" value="CarbopepD_reg_2"/>
    <property type="match status" value="1"/>
</dbReference>
<dbReference type="InterPro" id="IPR043741">
    <property type="entry name" value="DUF5686"/>
</dbReference>
<accession>A0A2V1ITW4</accession>
<protein>
    <submittedName>
        <fullName evidence="1">Carboxypeptidase-like regulatory domain-containing protein</fullName>
    </submittedName>
</protein>
<keyword evidence="1" id="KW-0645">Protease</keyword>
<evidence type="ECO:0000313" key="2">
    <source>
        <dbReference type="Proteomes" id="UP000244905"/>
    </source>
</evidence>
<comment type="caution">
    <text evidence="1">The sequence shown here is derived from an EMBL/GenBank/DDBJ whole genome shotgun (WGS) entry which is preliminary data.</text>
</comment>
<dbReference type="GO" id="GO:0004180">
    <property type="term" value="F:carboxypeptidase activity"/>
    <property type="evidence" value="ECO:0007669"/>
    <property type="project" value="UniProtKB-KW"/>
</dbReference>
<dbReference type="GeneID" id="82524790"/>
<dbReference type="Pfam" id="PF18939">
    <property type="entry name" value="DUF5686"/>
    <property type="match status" value="2"/>
</dbReference>
<evidence type="ECO:0000313" key="1">
    <source>
        <dbReference type="EMBL" id="PWB04399.1"/>
    </source>
</evidence>
<dbReference type="AlphaFoldDB" id="A0A2V1ITW4"/>
<reference evidence="2" key="1">
    <citation type="submission" date="2018-02" db="EMBL/GenBank/DDBJ databases">
        <authorList>
            <person name="Clavel T."/>
            <person name="Strowig T."/>
        </authorList>
    </citation>
    <scope>NUCLEOTIDE SEQUENCE [LARGE SCALE GENOMIC DNA]</scope>
    <source>
        <strain evidence="2">DSM 103720</strain>
    </source>
</reference>